<proteinExistence type="predicted"/>
<reference evidence="5" key="1">
    <citation type="journal article" date="2014" name="Int. J. Syst. Evol. Microbiol.">
        <title>Complete genome sequence of Corynebacterium casei LMG S-19264T (=DSM 44701T), isolated from a smear-ripened cheese.</title>
        <authorList>
            <consortium name="US DOE Joint Genome Institute (JGI-PGF)"/>
            <person name="Walter F."/>
            <person name="Albersmeier A."/>
            <person name="Kalinowski J."/>
            <person name="Ruckert C."/>
        </authorList>
    </citation>
    <scope>NUCLEOTIDE SEQUENCE</scope>
    <source>
        <strain evidence="5">NBRC 110023</strain>
    </source>
</reference>
<sequence length="179" mass="19309">MLTVYSFSIFAQTEDIEVDTTQKQIDSILTDFQKTISATSRDQMLDGKAKTSVFIDNVLITQGSLKINADRVEADASKGQGNEVISAVGTPASYEQRLEDGSLVQAQANLIKYDVATKVISLEGAARITQNDSTVSADSISYNMVQEQIVANTNADSQQSVTTVISVGDFEDDDKGNEP</sequence>
<keyword evidence="3" id="KW-0574">Periplasm</keyword>
<dbReference type="AlphaFoldDB" id="A0AA37T0I9"/>
<organism evidence="5 6">
    <name type="scientific">Agaribacter marinus</name>
    <dbReference type="NCBI Taxonomy" id="1431249"/>
    <lineage>
        <taxon>Bacteria</taxon>
        <taxon>Pseudomonadati</taxon>
        <taxon>Pseudomonadota</taxon>
        <taxon>Gammaproteobacteria</taxon>
        <taxon>Alteromonadales</taxon>
        <taxon>Alteromonadaceae</taxon>
        <taxon>Agaribacter</taxon>
    </lineage>
</organism>
<dbReference type="NCBIfam" id="TIGR03002">
    <property type="entry name" value="outer_YhbN_LptA"/>
    <property type="match status" value="1"/>
</dbReference>
<comment type="caution">
    <text evidence="5">The sequence shown here is derived from an EMBL/GenBank/DDBJ whole genome shotgun (WGS) entry which is preliminary data.</text>
</comment>
<dbReference type="GO" id="GO:0001530">
    <property type="term" value="F:lipopolysaccharide binding"/>
    <property type="evidence" value="ECO:0007669"/>
    <property type="project" value="InterPro"/>
</dbReference>
<accession>A0AA37T0I9</accession>
<dbReference type="GO" id="GO:0015920">
    <property type="term" value="P:lipopolysaccharide transport"/>
    <property type="evidence" value="ECO:0007669"/>
    <property type="project" value="InterPro"/>
</dbReference>
<dbReference type="InterPro" id="IPR005653">
    <property type="entry name" value="OstA-like_N"/>
</dbReference>
<gene>
    <name evidence="5" type="primary">lptA</name>
    <name evidence="5" type="ORF">GCM10007852_37540</name>
</gene>
<feature type="domain" description="Organic solvent tolerance-like N-terminal" evidence="4">
    <location>
        <begin position="40"/>
        <end position="147"/>
    </location>
</feature>
<evidence type="ECO:0000313" key="6">
    <source>
        <dbReference type="Proteomes" id="UP001156601"/>
    </source>
</evidence>
<evidence type="ECO:0000256" key="3">
    <source>
        <dbReference type="ARBA" id="ARBA00022764"/>
    </source>
</evidence>
<keyword evidence="6" id="KW-1185">Reference proteome</keyword>
<dbReference type="InterPro" id="IPR014340">
    <property type="entry name" value="LptA"/>
</dbReference>
<protein>
    <submittedName>
        <fullName evidence="5">Lipopolysaccharide export system protein LptA</fullName>
    </submittedName>
</protein>
<dbReference type="InterPro" id="IPR052037">
    <property type="entry name" value="LPS_export_LptA"/>
</dbReference>
<dbReference type="GO" id="GO:0030288">
    <property type="term" value="C:outer membrane-bounded periplasmic space"/>
    <property type="evidence" value="ECO:0007669"/>
    <property type="project" value="TreeGrafter"/>
</dbReference>
<keyword evidence="1" id="KW-0813">Transport</keyword>
<evidence type="ECO:0000256" key="1">
    <source>
        <dbReference type="ARBA" id="ARBA00022448"/>
    </source>
</evidence>
<evidence type="ECO:0000313" key="5">
    <source>
        <dbReference type="EMBL" id="GLR72846.1"/>
    </source>
</evidence>
<dbReference type="GO" id="GO:0017089">
    <property type="term" value="F:glycolipid transfer activity"/>
    <property type="evidence" value="ECO:0007669"/>
    <property type="project" value="TreeGrafter"/>
</dbReference>
<keyword evidence="2" id="KW-0732">Signal</keyword>
<dbReference type="PANTHER" id="PTHR36504">
    <property type="entry name" value="LIPOPOLYSACCHARIDE EXPORT SYSTEM PROTEIN LPTA"/>
    <property type="match status" value="1"/>
</dbReference>
<evidence type="ECO:0000259" key="4">
    <source>
        <dbReference type="Pfam" id="PF03968"/>
    </source>
</evidence>
<dbReference type="PANTHER" id="PTHR36504:SF1">
    <property type="entry name" value="LIPOPOLYSACCHARIDE EXPORT SYSTEM PROTEIN LPTA"/>
    <property type="match status" value="1"/>
</dbReference>
<evidence type="ECO:0000256" key="2">
    <source>
        <dbReference type="ARBA" id="ARBA00022729"/>
    </source>
</evidence>
<dbReference type="GO" id="GO:0009279">
    <property type="term" value="C:cell outer membrane"/>
    <property type="evidence" value="ECO:0007669"/>
    <property type="project" value="TreeGrafter"/>
</dbReference>
<dbReference type="Proteomes" id="UP001156601">
    <property type="component" value="Unassembled WGS sequence"/>
</dbReference>
<dbReference type="EMBL" id="BSOT01000019">
    <property type="protein sequence ID" value="GLR72846.1"/>
    <property type="molecule type" value="Genomic_DNA"/>
</dbReference>
<name>A0AA37T0I9_9ALTE</name>
<dbReference type="Gene3D" id="2.60.450.10">
    <property type="entry name" value="Lipopolysaccharide (LPS) transport protein A like domain"/>
    <property type="match status" value="1"/>
</dbReference>
<dbReference type="Pfam" id="PF03968">
    <property type="entry name" value="LptD_N"/>
    <property type="match status" value="1"/>
</dbReference>
<reference evidence="5" key="2">
    <citation type="submission" date="2023-01" db="EMBL/GenBank/DDBJ databases">
        <title>Draft genome sequence of Agaribacter marinus strain NBRC 110023.</title>
        <authorList>
            <person name="Sun Q."/>
            <person name="Mori K."/>
        </authorList>
    </citation>
    <scope>NUCLEOTIDE SEQUENCE</scope>
    <source>
        <strain evidence="5">NBRC 110023</strain>
    </source>
</reference>